<evidence type="ECO:0000313" key="12">
    <source>
        <dbReference type="Proteomes" id="UP000007431"/>
    </source>
</evidence>
<dbReference type="InterPro" id="IPR008883">
    <property type="entry name" value="UEV_N"/>
</dbReference>
<reference evidence="11 12" key="1">
    <citation type="journal article" date="2010" name="Nat. Biotechnol.">
        <title>Genome sequence of the model mushroom Schizophyllum commune.</title>
        <authorList>
            <person name="Ohm R.A."/>
            <person name="de Jong J.F."/>
            <person name="Lugones L.G."/>
            <person name="Aerts A."/>
            <person name="Kothe E."/>
            <person name="Stajich J.E."/>
            <person name="de Vries R.P."/>
            <person name="Record E."/>
            <person name="Levasseur A."/>
            <person name="Baker S.E."/>
            <person name="Bartholomew K.A."/>
            <person name="Coutinho P.M."/>
            <person name="Erdmann S."/>
            <person name="Fowler T.J."/>
            <person name="Gathman A.C."/>
            <person name="Lombard V."/>
            <person name="Henrissat B."/>
            <person name="Knabe N."/>
            <person name="Kuees U."/>
            <person name="Lilly W.W."/>
            <person name="Lindquist E."/>
            <person name="Lucas S."/>
            <person name="Magnuson J.K."/>
            <person name="Piumi F."/>
            <person name="Raudaskoski M."/>
            <person name="Salamov A."/>
            <person name="Schmutz J."/>
            <person name="Schwarze F.W.M.R."/>
            <person name="vanKuyk P.A."/>
            <person name="Horton J.S."/>
            <person name="Grigoriev I.V."/>
            <person name="Woesten H.A.B."/>
        </authorList>
    </citation>
    <scope>NUCLEOTIDE SEQUENCE [LARGE SCALE GENOMIC DNA]</scope>
    <source>
        <strain evidence="12">H4-8 / FGSC 9210</strain>
    </source>
</reference>
<dbReference type="InterPro" id="IPR017916">
    <property type="entry name" value="SB_dom"/>
</dbReference>
<dbReference type="PANTHER" id="PTHR23306:SF3">
    <property type="entry name" value="TUMOR SUPPRESSOR PROTEIN 101"/>
    <property type="match status" value="1"/>
</dbReference>
<accession>D8PKB0</accession>
<evidence type="ECO:0000256" key="7">
    <source>
        <dbReference type="PROSITE-ProRule" id="PRU00644"/>
    </source>
</evidence>
<name>D8PKB0_SCHCM</name>
<dbReference type="PANTHER" id="PTHR23306">
    <property type="entry name" value="TUMOR SUSCEPTIBILITY GENE 101 PROTEIN-RELATED"/>
    <property type="match status" value="1"/>
</dbReference>
<feature type="compositionally biased region" description="Polar residues" evidence="8">
    <location>
        <begin position="212"/>
        <end position="221"/>
    </location>
</feature>
<feature type="region of interest" description="Disordered" evidence="8">
    <location>
        <begin position="147"/>
        <end position="186"/>
    </location>
</feature>
<dbReference type="VEuPathDB" id="FungiDB:SCHCODRAFT_02609918"/>
<comment type="subcellular location">
    <subcellularLocation>
        <location evidence="1">Endosome</location>
    </subcellularLocation>
</comment>
<dbReference type="InterPro" id="IPR052070">
    <property type="entry name" value="ESCRT-I_UEV_domain"/>
</dbReference>
<dbReference type="PROSITE" id="PS51312">
    <property type="entry name" value="SB"/>
    <property type="match status" value="1"/>
</dbReference>
<dbReference type="GO" id="GO:0072666">
    <property type="term" value="P:establishment of protein localization to vacuole"/>
    <property type="evidence" value="ECO:0007669"/>
    <property type="project" value="UniProtKB-ARBA"/>
</dbReference>
<dbReference type="SUPFAM" id="SSF140111">
    <property type="entry name" value="Endosomal sorting complex assembly domain"/>
    <property type="match status" value="1"/>
</dbReference>
<feature type="compositionally biased region" description="Pro residues" evidence="8">
    <location>
        <begin position="225"/>
        <end position="241"/>
    </location>
</feature>
<feature type="compositionally biased region" description="Pro residues" evidence="8">
    <location>
        <begin position="281"/>
        <end position="306"/>
    </location>
</feature>
<keyword evidence="12" id="KW-1185">Reference proteome</keyword>
<dbReference type="SUPFAM" id="SSF54495">
    <property type="entry name" value="UBC-like"/>
    <property type="match status" value="1"/>
</dbReference>
<dbReference type="CDD" id="cd11685">
    <property type="entry name" value="UEV_TSG101-like"/>
    <property type="match status" value="1"/>
</dbReference>
<evidence type="ECO:0000259" key="10">
    <source>
        <dbReference type="PROSITE" id="PS51322"/>
    </source>
</evidence>
<feature type="compositionally biased region" description="Pro residues" evidence="8">
    <location>
        <begin position="316"/>
        <end position="341"/>
    </location>
</feature>
<dbReference type="RefSeq" id="XP_003037551.1">
    <property type="nucleotide sequence ID" value="XM_003037505.1"/>
</dbReference>
<dbReference type="eggNOG" id="KOG2391">
    <property type="taxonomic scope" value="Eukaryota"/>
</dbReference>
<keyword evidence="3 7" id="KW-0813">Transport</keyword>
<dbReference type="InParanoid" id="D8PKB0"/>
<sequence>MSSTLSPPTLRWLQQTAGSLPYAQRPLVIQHVADALGRYATLHIKSDVYTYDDGRSHLLLCVHGLLPVTFRGATYNIPLSVWIPLDYGSAPPLVYVVPTTGMLVRKSRDVDPSGLVEGDYARNWMRKSEGCTLVGLLESLQHQFGLEPPVYAKPPSHPTTPQDQQRSPHATPPPPPPRPTHALHPSLGHIHARTNSTSIPLQSYQPVPPYSASPSTISPVNTGGPPVPVYRDGPPPVPPVPQGANPIQRIASPAQSRPSSMYDPRSPPPPAVYAPPQAGSSPPPPPPRPHPPSQLHPSPPPPPPSAHPDYAQQVPPYVPSPPHLAPAPALSPGPPPPPLPPQQYVSGAPQQYTPAPGPSQQYPPPPAPPLPSYSAPPPTPTPATPAPHIPPPDLLDEDDDGPSPSTPVQPAAPAPPRPPNPQLLALHASVHQALQNGLAGLEAQHAGEMERMRRAKEGLERGAAAIADERGRLIAVKSVCDGVRERYAGVVAEAERRLATAKAKEVGVDEMVCGAGILWNQLITLIAEDMAIEDTIYHLHRALAAGRMGVSEWMRTTRVLAEEQFMKRALVEKILAGV</sequence>
<gene>
    <name evidence="11" type="ORF">SCHCODRAFT_13774</name>
</gene>
<proteinExistence type="inferred from homology"/>
<dbReference type="InterPro" id="IPR037202">
    <property type="entry name" value="ESCRT_assembly_dom"/>
</dbReference>
<evidence type="ECO:0000256" key="4">
    <source>
        <dbReference type="ARBA" id="ARBA00022753"/>
    </source>
</evidence>
<dbReference type="HOGENOM" id="CLU_017548_2_0_1"/>
<feature type="domain" description="UEV" evidence="10">
    <location>
        <begin position="9"/>
        <end position="154"/>
    </location>
</feature>
<keyword evidence="6" id="KW-0175">Coiled coil</keyword>
<evidence type="ECO:0000256" key="2">
    <source>
        <dbReference type="ARBA" id="ARBA00009594"/>
    </source>
</evidence>
<protein>
    <recommendedName>
        <fullName evidence="13">UEV domain-containing protein</fullName>
    </recommendedName>
</protein>
<keyword evidence="5 7" id="KW-0653">Protein transport</keyword>
<dbReference type="GO" id="GO:0043130">
    <property type="term" value="F:ubiquitin binding"/>
    <property type="evidence" value="ECO:0007669"/>
    <property type="project" value="TreeGrafter"/>
</dbReference>
<dbReference type="InterPro" id="IPR016135">
    <property type="entry name" value="UBQ-conjugating_enzyme/RWD"/>
</dbReference>
<dbReference type="GO" id="GO:0000813">
    <property type="term" value="C:ESCRT I complex"/>
    <property type="evidence" value="ECO:0007669"/>
    <property type="project" value="TreeGrafter"/>
</dbReference>
<dbReference type="GO" id="GO:0043162">
    <property type="term" value="P:ubiquitin-dependent protein catabolic process via the multivesicular body sorting pathway"/>
    <property type="evidence" value="ECO:0007669"/>
    <property type="project" value="UniProtKB-ARBA"/>
</dbReference>
<dbReference type="STRING" id="578458.D8PKB0"/>
<evidence type="ECO:0000256" key="3">
    <source>
        <dbReference type="ARBA" id="ARBA00022448"/>
    </source>
</evidence>
<dbReference type="OrthoDB" id="306304at2759"/>
<dbReference type="OMA" id="YMNFPQP"/>
<feature type="region of interest" description="Disordered" evidence="8">
    <location>
        <begin position="199"/>
        <end position="422"/>
    </location>
</feature>
<evidence type="ECO:0000256" key="6">
    <source>
        <dbReference type="ARBA" id="ARBA00023054"/>
    </source>
</evidence>
<dbReference type="AlphaFoldDB" id="D8PKB0"/>
<dbReference type="GO" id="GO:0006886">
    <property type="term" value="P:intracellular protein transport"/>
    <property type="evidence" value="ECO:0007669"/>
    <property type="project" value="UniProtKB-ARBA"/>
</dbReference>
<evidence type="ECO:0000256" key="8">
    <source>
        <dbReference type="SAM" id="MobiDB-lite"/>
    </source>
</evidence>
<dbReference type="Gene3D" id="6.10.140.820">
    <property type="match status" value="1"/>
</dbReference>
<feature type="compositionally biased region" description="Pro residues" evidence="8">
    <location>
        <begin position="404"/>
        <end position="421"/>
    </location>
</feature>
<feature type="compositionally biased region" description="Pro residues" evidence="8">
    <location>
        <begin position="170"/>
        <end position="179"/>
    </location>
</feature>
<evidence type="ECO:0000256" key="1">
    <source>
        <dbReference type="ARBA" id="ARBA00004177"/>
    </source>
</evidence>
<dbReference type="PROSITE" id="PS51322">
    <property type="entry name" value="UEV"/>
    <property type="match status" value="1"/>
</dbReference>
<evidence type="ECO:0008006" key="13">
    <source>
        <dbReference type="Google" id="ProtNLM"/>
    </source>
</evidence>
<feature type="compositionally biased region" description="Pro residues" evidence="8">
    <location>
        <begin position="355"/>
        <end position="393"/>
    </location>
</feature>
<evidence type="ECO:0000313" key="11">
    <source>
        <dbReference type="EMBL" id="EFJ02649.1"/>
    </source>
</evidence>
<dbReference type="EMBL" id="GL377302">
    <property type="protein sequence ID" value="EFJ02649.1"/>
    <property type="molecule type" value="Genomic_DNA"/>
</dbReference>
<keyword evidence="4" id="KW-0967">Endosome</keyword>
<dbReference type="Proteomes" id="UP000007431">
    <property type="component" value="Unassembled WGS sequence"/>
</dbReference>
<evidence type="ECO:0000259" key="9">
    <source>
        <dbReference type="PROSITE" id="PS51312"/>
    </source>
</evidence>
<dbReference type="Pfam" id="PF05743">
    <property type="entry name" value="UEV"/>
    <property type="match status" value="1"/>
</dbReference>
<comment type="similarity">
    <text evidence="2">Belongs to the ubiquitin-conjugating enzyme family. UEV subfamily.</text>
</comment>
<feature type="domain" description="SB" evidence="9">
    <location>
        <begin position="516"/>
        <end position="578"/>
    </location>
</feature>
<dbReference type="Pfam" id="PF09454">
    <property type="entry name" value="Vps23_core"/>
    <property type="match status" value="1"/>
</dbReference>
<organism evidence="12">
    <name type="scientific">Schizophyllum commune (strain H4-8 / FGSC 9210)</name>
    <name type="common">Split gill fungus</name>
    <dbReference type="NCBI Taxonomy" id="578458"/>
    <lineage>
        <taxon>Eukaryota</taxon>
        <taxon>Fungi</taxon>
        <taxon>Dikarya</taxon>
        <taxon>Basidiomycota</taxon>
        <taxon>Agaricomycotina</taxon>
        <taxon>Agaricomycetes</taxon>
        <taxon>Agaricomycetidae</taxon>
        <taxon>Agaricales</taxon>
        <taxon>Schizophyllaceae</taxon>
        <taxon>Schizophyllum</taxon>
    </lineage>
</organism>
<dbReference type="GeneID" id="9585183"/>
<evidence type="ECO:0000256" key="5">
    <source>
        <dbReference type="ARBA" id="ARBA00022927"/>
    </source>
</evidence>
<dbReference type="Gene3D" id="3.10.110.10">
    <property type="entry name" value="Ubiquitin Conjugating Enzyme"/>
    <property type="match status" value="1"/>
</dbReference>
<dbReference type="KEGG" id="scm:SCHCO_02609918"/>